<comment type="caution">
    <text evidence="1">The sequence shown here is derived from an EMBL/GenBank/DDBJ whole genome shotgun (WGS) entry which is preliminary data.</text>
</comment>
<name>A0A371F2V7_MUCPR</name>
<dbReference type="Proteomes" id="UP000257109">
    <property type="component" value="Unassembled WGS sequence"/>
</dbReference>
<protein>
    <submittedName>
        <fullName evidence="1">Uncharacterized protein</fullName>
    </submittedName>
</protein>
<gene>
    <name evidence="1" type="ORF">CR513_47860</name>
</gene>
<dbReference type="AlphaFoldDB" id="A0A371F2V7"/>
<evidence type="ECO:0000313" key="1">
    <source>
        <dbReference type="EMBL" id="RDX72627.1"/>
    </source>
</evidence>
<organism evidence="1 2">
    <name type="scientific">Mucuna pruriens</name>
    <name type="common">Velvet bean</name>
    <name type="synonym">Dolichos pruriens</name>
    <dbReference type="NCBI Taxonomy" id="157652"/>
    <lineage>
        <taxon>Eukaryota</taxon>
        <taxon>Viridiplantae</taxon>
        <taxon>Streptophyta</taxon>
        <taxon>Embryophyta</taxon>
        <taxon>Tracheophyta</taxon>
        <taxon>Spermatophyta</taxon>
        <taxon>Magnoliopsida</taxon>
        <taxon>eudicotyledons</taxon>
        <taxon>Gunneridae</taxon>
        <taxon>Pentapetalae</taxon>
        <taxon>rosids</taxon>
        <taxon>fabids</taxon>
        <taxon>Fabales</taxon>
        <taxon>Fabaceae</taxon>
        <taxon>Papilionoideae</taxon>
        <taxon>50 kb inversion clade</taxon>
        <taxon>NPAAA clade</taxon>
        <taxon>indigoferoid/millettioid clade</taxon>
        <taxon>Phaseoleae</taxon>
        <taxon>Mucuna</taxon>
    </lineage>
</organism>
<proteinExistence type="predicted"/>
<evidence type="ECO:0000313" key="2">
    <source>
        <dbReference type="Proteomes" id="UP000257109"/>
    </source>
</evidence>
<reference evidence="1" key="1">
    <citation type="submission" date="2018-05" db="EMBL/GenBank/DDBJ databases">
        <title>Draft genome of Mucuna pruriens seed.</title>
        <authorList>
            <person name="Nnadi N.E."/>
            <person name="Vos R."/>
            <person name="Hasami M.H."/>
            <person name="Devisetty U.K."/>
            <person name="Aguiy J.C."/>
        </authorList>
    </citation>
    <scope>NUCLEOTIDE SEQUENCE [LARGE SCALE GENOMIC DNA]</scope>
    <source>
        <strain evidence="1">JCA_2017</strain>
    </source>
</reference>
<accession>A0A371F2V7</accession>
<keyword evidence="2" id="KW-1185">Reference proteome</keyword>
<sequence>MKHIYKLDINYLLINPHSTLNIIVVLYYQASSTIKAGDYIRYVEEFRSSYDYFLDVKWPT</sequence>
<feature type="non-terminal residue" evidence="1">
    <location>
        <position position="1"/>
    </location>
</feature>
<dbReference type="EMBL" id="QJKJ01010827">
    <property type="protein sequence ID" value="RDX72627.1"/>
    <property type="molecule type" value="Genomic_DNA"/>
</dbReference>